<name>A0A7W5B6Y7_9BURK</name>
<reference evidence="1 2" key="1">
    <citation type="submission" date="2020-08" db="EMBL/GenBank/DDBJ databases">
        <title>Genomic Encyclopedia of Type Strains, Phase III (KMG-III): the genomes of soil and plant-associated and newly described type strains.</title>
        <authorList>
            <person name="Whitman W."/>
        </authorList>
    </citation>
    <scope>NUCLEOTIDE SEQUENCE [LARGE SCALE GENOMIC DNA]</scope>
    <source>
        <strain evidence="1 2">CECT 8897</strain>
    </source>
</reference>
<keyword evidence="2" id="KW-1185">Reference proteome</keyword>
<comment type="caution">
    <text evidence="1">The sequence shown here is derived from an EMBL/GenBank/DDBJ whole genome shotgun (WGS) entry which is preliminary data.</text>
</comment>
<dbReference type="EMBL" id="JACHXD010000001">
    <property type="protein sequence ID" value="MBB3117558.1"/>
    <property type="molecule type" value="Genomic_DNA"/>
</dbReference>
<accession>A0A7W5B6Y7</accession>
<evidence type="ECO:0000313" key="1">
    <source>
        <dbReference type="EMBL" id="MBB3117558.1"/>
    </source>
</evidence>
<gene>
    <name evidence="1" type="ORF">FHS03_000577</name>
</gene>
<organism evidence="1 2">
    <name type="scientific">Pseudoduganella violacea</name>
    <dbReference type="NCBI Taxonomy" id="1715466"/>
    <lineage>
        <taxon>Bacteria</taxon>
        <taxon>Pseudomonadati</taxon>
        <taxon>Pseudomonadota</taxon>
        <taxon>Betaproteobacteria</taxon>
        <taxon>Burkholderiales</taxon>
        <taxon>Oxalobacteraceae</taxon>
        <taxon>Telluria group</taxon>
        <taxon>Pseudoduganella</taxon>
    </lineage>
</organism>
<dbReference type="Proteomes" id="UP000541535">
    <property type="component" value="Unassembled WGS sequence"/>
</dbReference>
<evidence type="ECO:0000313" key="2">
    <source>
        <dbReference type="Proteomes" id="UP000541535"/>
    </source>
</evidence>
<sequence length="188" mass="20859">MAGCNAFGKDGETVKEIFSEISKRNLEALKIISGIEFEELRIGINKNYPASYLVGSCRGILRSPAENGYGLALVQLKSNTAIYVSVLKGDTESFSFQNLSFFNIAFSQSGNIIGRGIEVACESWASLMEIDRDCKKNVKGIVRGSTLMPETRLDSICGTSNEGDMEFLCFQYDPSRRRFVEIGGWYNE</sequence>
<dbReference type="AlphaFoldDB" id="A0A7W5B6Y7"/>
<dbReference type="RefSeq" id="WP_183439486.1">
    <property type="nucleotide sequence ID" value="NZ_JACHXD010000001.1"/>
</dbReference>
<proteinExistence type="predicted"/>
<protein>
    <submittedName>
        <fullName evidence="1">Uncharacterized protein</fullName>
    </submittedName>
</protein>